<evidence type="ECO:0000313" key="7">
    <source>
        <dbReference type="Proteomes" id="UP000192796"/>
    </source>
</evidence>
<dbReference type="Gene3D" id="3.40.1090.10">
    <property type="entry name" value="Cytosolic phospholipase A2 catalytic domain"/>
    <property type="match status" value="1"/>
</dbReference>
<dbReference type="AlphaFoldDB" id="A0A1V9G793"/>
<dbReference type="SUPFAM" id="SSF52151">
    <property type="entry name" value="FabD/lysophospholipase-like"/>
    <property type="match status" value="1"/>
</dbReference>
<dbReference type="STRING" id="1703345.A3860_13655"/>
<dbReference type="InterPro" id="IPR002641">
    <property type="entry name" value="PNPLA_dom"/>
</dbReference>
<keyword evidence="3 4" id="KW-0443">Lipid metabolism</keyword>
<evidence type="ECO:0000256" key="3">
    <source>
        <dbReference type="ARBA" id="ARBA00023098"/>
    </source>
</evidence>
<dbReference type="RefSeq" id="WP_081145466.1">
    <property type="nucleotide sequence ID" value="NZ_LVYD01000002.1"/>
</dbReference>
<dbReference type="GO" id="GO:0004620">
    <property type="term" value="F:phospholipase activity"/>
    <property type="evidence" value="ECO:0007669"/>
    <property type="project" value="TreeGrafter"/>
</dbReference>
<accession>A0A1V9G793</accession>
<dbReference type="EMBL" id="LVYD01000002">
    <property type="protein sequence ID" value="OQP66525.1"/>
    <property type="molecule type" value="Genomic_DNA"/>
</dbReference>
<evidence type="ECO:0000313" key="6">
    <source>
        <dbReference type="EMBL" id="OQP66525.1"/>
    </source>
</evidence>
<feature type="active site" description="Nucleophile" evidence="4">
    <location>
        <position position="70"/>
    </location>
</feature>
<feature type="short sequence motif" description="GXGXXG" evidence="4">
    <location>
        <begin position="25"/>
        <end position="30"/>
    </location>
</feature>
<evidence type="ECO:0000256" key="2">
    <source>
        <dbReference type="ARBA" id="ARBA00022963"/>
    </source>
</evidence>
<dbReference type="Proteomes" id="UP000192796">
    <property type="component" value="Unassembled WGS sequence"/>
</dbReference>
<dbReference type="PANTHER" id="PTHR24185:SF1">
    <property type="entry name" value="CALCIUM-INDEPENDENT PHOSPHOLIPASE A2-GAMMA"/>
    <property type="match status" value="1"/>
</dbReference>
<sequence>MLETSQLLKERLAAKGPKRILALDGGGLRGAVTLGFLEKIEATLAERHQHLIPKKDFRLHHYFDLIGGTSTGSIIAALLAVGGYSVGEIKKMYKDLGGKIFSDHHGFNLLGKQIYLDRKYDSTPLKEELEKIFGDARLGDNTNKTGLCIVTKRLDTCSTWPVTNNPNAIYYEENRFFIKEIVRASTAAPSYFEPQLINVGKEQEGIFVDGGMSIMNNPALQLFLVATLKGYRLDWKMGENNLLIVSVGTGRRDKKLTGNQWKDPKLWNIAQFAPDQLMSDANDMVELMMHFIGKGTGVLRKIDTEVENLSEDILGEQKACSYVRYNVEMVKDTFDKLGITNLSEATITNIMNMDVPANIDLLTQIGVAAAGVEVKAAHLPEAFDLKTLEFEHATA</sequence>
<evidence type="ECO:0000256" key="4">
    <source>
        <dbReference type="PROSITE-ProRule" id="PRU01161"/>
    </source>
</evidence>
<keyword evidence="1 4" id="KW-0378">Hydrolase</keyword>
<feature type="domain" description="PNPLA" evidence="5">
    <location>
        <begin position="21"/>
        <end position="223"/>
    </location>
</feature>
<keyword evidence="2 4" id="KW-0442">Lipid degradation</keyword>
<dbReference type="Pfam" id="PF01734">
    <property type="entry name" value="Patatin"/>
    <property type="match status" value="1"/>
</dbReference>
<name>A0A1V9G793_9BACT</name>
<feature type="short sequence motif" description="DGA/G" evidence="4">
    <location>
        <begin position="209"/>
        <end position="211"/>
    </location>
</feature>
<dbReference type="OrthoDB" id="9807112at2"/>
<proteinExistence type="predicted"/>
<feature type="short sequence motif" description="GXSXG" evidence="4">
    <location>
        <begin position="68"/>
        <end position="72"/>
    </location>
</feature>
<evidence type="ECO:0000256" key="1">
    <source>
        <dbReference type="ARBA" id="ARBA00022801"/>
    </source>
</evidence>
<comment type="caution">
    <text evidence="6">The sequence shown here is derived from an EMBL/GenBank/DDBJ whole genome shotgun (WGS) entry which is preliminary data.</text>
</comment>
<gene>
    <name evidence="6" type="ORF">A3860_13655</name>
</gene>
<dbReference type="GO" id="GO:0016020">
    <property type="term" value="C:membrane"/>
    <property type="evidence" value="ECO:0007669"/>
    <property type="project" value="TreeGrafter"/>
</dbReference>
<feature type="active site" description="Proton acceptor" evidence="4">
    <location>
        <position position="209"/>
    </location>
</feature>
<protein>
    <recommendedName>
        <fullName evidence="5">PNPLA domain-containing protein</fullName>
    </recommendedName>
</protein>
<dbReference type="PROSITE" id="PS51635">
    <property type="entry name" value="PNPLA"/>
    <property type="match status" value="1"/>
</dbReference>
<reference evidence="6 7" key="1">
    <citation type="submission" date="2016-03" db="EMBL/GenBank/DDBJ databases">
        <title>Niastella vici sp. nov., isolated from farmland soil.</title>
        <authorList>
            <person name="Chen L."/>
            <person name="Wang D."/>
            <person name="Yang S."/>
            <person name="Wang G."/>
        </authorList>
    </citation>
    <scope>NUCLEOTIDE SEQUENCE [LARGE SCALE GENOMIC DNA]</scope>
    <source>
        <strain evidence="6 7">DJ57</strain>
    </source>
</reference>
<dbReference type="GO" id="GO:0016042">
    <property type="term" value="P:lipid catabolic process"/>
    <property type="evidence" value="ECO:0007669"/>
    <property type="project" value="UniProtKB-UniRule"/>
</dbReference>
<dbReference type="InterPro" id="IPR016035">
    <property type="entry name" value="Acyl_Trfase/lysoPLipase"/>
</dbReference>
<dbReference type="GO" id="GO:0006631">
    <property type="term" value="P:fatty acid metabolic process"/>
    <property type="evidence" value="ECO:0007669"/>
    <property type="project" value="TreeGrafter"/>
</dbReference>
<evidence type="ECO:0000259" key="5">
    <source>
        <dbReference type="PROSITE" id="PS51635"/>
    </source>
</evidence>
<keyword evidence="7" id="KW-1185">Reference proteome</keyword>
<dbReference type="PANTHER" id="PTHR24185">
    <property type="entry name" value="CALCIUM-INDEPENDENT PHOSPHOLIPASE A2-GAMMA"/>
    <property type="match status" value="1"/>
</dbReference>
<organism evidence="6 7">
    <name type="scientific">Niastella vici</name>
    <dbReference type="NCBI Taxonomy" id="1703345"/>
    <lineage>
        <taxon>Bacteria</taxon>
        <taxon>Pseudomonadati</taxon>
        <taxon>Bacteroidota</taxon>
        <taxon>Chitinophagia</taxon>
        <taxon>Chitinophagales</taxon>
        <taxon>Chitinophagaceae</taxon>
        <taxon>Niastella</taxon>
    </lineage>
</organism>